<feature type="domain" description="DUF732" evidence="2">
    <location>
        <begin position="74"/>
        <end position="147"/>
    </location>
</feature>
<dbReference type="Pfam" id="PF05305">
    <property type="entry name" value="DUF732"/>
    <property type="match status" value="1"/>
</dbReference>
<dbReference type="EMBL" id="BCTA01000021">
    <property type="protein sequence ID" value="GAT08268.1"/>
    <property type="molecule type" value="Genomic_DNA"/>
</dbReference>
<evidence type="ECO:0000313" key="4">
    <source>
        <dbReference type="Proteomes" id="UP000069773"/>
    </source>
</evidence>
<name>A0ABQ0KFD6_MYCNV</name>
<organism evidence="3 4">
    <name type="scientific">Mycolicibacterium novocastrense</name>
    <name type="common">Mycobacterium novocastrense</name>
    <dbReference type="NCBI Taxonomy" id="59813"/>
    <lineage>
        <taxon>Bacteria</taxon>
        <taxon>Bacillati</taxon>
        <taxon>Actinomycetota</taxon>
        <taxon>Actinomycetes</taxon>
        <taxon>Mycobacteriales</taxon>
        <taxon>Mycobacteriaceae</taxon>
        <taxon>Mycolicibacterium</taxon>
    </lineage>
</organism>
<dbReference type="InterPro" id="IPR007969">
    <property type="entry name" value="DUF732"/>
</dbReference>
<gene>
    <name evidence="3" type="ORF">RMCN_1401</name>
</gene>
<proteinExistence type="predicted"/>
<feature type="transmembrane region" description="Helical" evidence="1">
    <location>
        <begin position="43"/>
        <end position="62"/>
    </location>
</feature>
<accession>A0ABQ0KFD6</accession>
<keyword evidence="1" id="KW-0472">Membrane</keyword>
<evidence type="ECO:0000313" key="3">
    <source>
        <dbReference type="EMBL" id="GAT08268.1"/>
    </source>
</evidence>
<keyword evidence="4" id="KW-1185">Reference proteome</keyword>
<protein>
    <recommendedName>
        <fullName evidence="2">DUF732 domain-containing protein</fullName>
    </recommendedName>
</protein>
<sequence>MLSLGAKAGKRRISEATIEGGIMNTIARFDAAKRRPTRGPTRMLAVLSAGLVLMLGLFGQALTTAPSASAITQDEAAYISLLADEGIGPAPGYTWNDLVFSGHAIAYALRSGVHPVDMARTVYLESPYLTKDEAITVVATAMVVFAPELVPIYTGDPPVYTDESEGDMLA</sequence>
<dbReference type="Proteomes" id="UP000069773">
    <property type="component" value="Unassembled WGS sequence"/>
</dbReference>
<keyword evidence="1" id="KW-1133">Transmembrane helix</keyword>
<keyword evidence="1" id="KW-0812">Transmembrane</keyword>
<comment type="caution">
    <text evidence="3">The sequence shown here is derived from an EMBL/GenBank/DDBJ whole genome shotgun (WGS) entry which is preliminary data.</text>
</comment>
<evidence type="ECO:0000256" key="1">
    <source>
        <dbReference type="SAM" id="Phobius"/>
    </source>
</evidence>
<evidence type="ECO:0000259" key="2">
    <source>
        <dbReference type="Pfam" id="PF05305"/>
    </source>
</evidence>
<reference evidence="3 4" key="1">
    <citation type="journal article" date="2016" name="Genome Announc.">
        <title>Draft Genome Sequences of Five Rapidly Growing Mycobacterium Species, M. thermoresistibile, M. fortuitum subsp. acetamidolyticum, M. canariasense, M. brisbanense, and M. novocastrense.</title>
        <authorList>
            <person name="Katahira K."/>
            <person name="Ogura Y."/>
            <person name="Gotoh Y."/>
            <person name="Hayashi T."/>
        </authorList>
    </citation>
    <scope>NUCLEOTIDE SEQUENCE [LARGE SCALE GENOMIC DNA]</scope>
    <source>
        <strain evidence="3 4">JCM18114</strain>
    </source>
</reference>